<feature type="chain" id="PRO_5021940613" description="PEP-CTERM protein-sorting domain-containing protein" evidence="1">
    <location>
        <begin position="26"/>
        <end position="290"/>
    </location>
</feature>
<dbReference type="OrthoDB" id="267451at2"/>
<dbReference type="EMBL" id="CP036291">
    <property type="protein sequence ID" value="QDU91341.1"/>
    <property type="molecule type" value="Genomic_DNA"/>
</dbReference>
<evidence type="ECO:0008006" key="4">
    <source>
        <dbReference type="Google" id="ProtNLM"/>
    </source>
</evidence>
<protein>
    <recommendedName>
        <fullName evidence="4">PEP-CTERM protein-sorting domain-containing protein</fullName>
    </recommendedName>
</protein>
<dbReference type="RefSeq" id="WP_145291359.1">
    <property type="nucleotide sequence ID" value="NZ_CP036291.1"/>
</dbReference>
<reference evidence="2 3" key="1">
    <citation type="submission" date="2019-02" db="EMBL/GenBank/DDBJ databases">
        <title>Deep-cultivation of Planctomycetes and their phenomic and genomic characterization uncovers novel biology.</title>
        <authorList>
            <person name="Wiegand S."/>
            <person name="Jogler M."/>
            <person name="Boedeker C."/>
            <person name="Pinto D."/>
            <person name="Vollmers J."/>
            <person name="Rivas-Marin E."/>
            <person name="Kohn T."/>
            <person name="Peeters S.H."/>
            <person name="Heuer A."/>
            <person name="Rast P."/>
            <person name="Oberbeckmann S."/>
            <person name="Bunk B."/>
            <person name="Jeske O."/>
            <person name="Meyerdierks A."/>
            <person name="Storesund J.E."/>
            <person name="Kallscheuer N."/>
            <person name="Luecker S."/>
            <person name="Lage O.M."/>
            <person name="Pohl T."/>
            <person name="Merkel B.J."/>
            <person name="Hornburger P."/>
            <person name="Mueller R.-W."/>
            <person name="Bruemmer F."/>
            <person name="Labrenz M."/>
            <person name="Spormann A.M."/>
            <person name="Op den Camp H."/>
            <person name="Overmann J."/>
            <person name="Amann R."/>
            <person name="Jetten M.S.M."/>
            <person name="Mascher T."/>
            <person name="Medema M.H."/>
            <person name="Devos D.P."/>
            <person name="Kaster A.-K."/>
            <person name="Ovreas L."/>
            <person name="Rohde M."/>
            <person name="Galperin M.Y."/>
            <person name="Jogler C."/>
        </authorList>
    </citation>
    <scope>NUCLEOTIDE SEQUENCE [LARGE SCALE GENOMIC DNA]</scope>
    <source>
        <strain evidence="2 3">Pla175</strain>
    </source>
</reference>
<organism evidence="2 3">
    <name type="scientific">Pirellulimonas nuda</name>
    <dbReference type="NCBI Taxonomy" id="2528009"/>
    <lineage>
        <taxon>Bacteria</taxon>
        <taxon>Pseudomonadati</taxon>
        <taxon>Planctomycetota</taxon>
        <taxon>Planctomycetia</taxon>
        <taxon>Pirellulales</taxon>
        <taxon>Lacipirellulaceae</taxon>
        <taxon>Pirellulimonas</taxon>
    </lineage>
</organism>
<gene>
    <name evidence="2" type="ORF">Pla175_47620</name>
</gene>
<dbReference type="KEGG" id="pnd:Pla175_47620"/>
<evidence type="ECO:0000313" key="2">
    <source>
        <dbReference type="EMBL" id="QDU91341.1"/>
    </source>
</evidence>
<keyword evidence="3" id="KW-1185">Reference proteome</keyword>
<dbReference type="Proteomes" id="UP000317429">
    <property type="component" value="Chromosome"/>
</dbReference>
<sequence length="290" mass="30636" precursor="true">MLMRICTTPLALMIAWATCLAPAHAAEVVAFWDFAQEYDFDSNPNKQGFPAKVGVDAEPAGNANLQAYLGVADELDDNGGGGFVSYTSATSGIAYGPSRTLKFDDIKGGGADFDIGGVSTFTVDKNDGAGPVDDNFGNDALIYITLNGAGFRDLQIRFDVEGDPAELPSTFDIFYRTDGPAGTWYRASEQYNNIGLSFIDYNPIDPENQYADSGLISLPALLNGAPSIELILNDFAENGNGEMELDNIEIIGQRVPEPAAGLLLAAAGCATLAGARRRGARRVSRGADGA</sequence>
<proteinExistence type="predicted"/>
<feature type="signal peptide" evidence="1">
    <location>
        <begin position="1"/>
        <end position="25"/>
    </location>
</feature>
<evidence type="ECO:0000256" key="1">
    <source>
        <dbReference type="SAM" id="SignalP"/>
    </source>
</evidence>
<accession>A0A518DIN4</accession>
<keyword evidence="1" id="KW-0732">Signal</keyword>
<name>A0A518DIN4_9BACT</name>
<evidence type="ECO:0000313" key="3">
    <source>
        <dbReference type="Proteomes" id="UP000317429"/>
    </source>
</evidence>
<dbReference type="AlphaFoldDB" id="A0A518DIN4"/>